<dbReference type="InterPro" id="IPR000551">
    <property type="entry name" value="MerR-type_HTH_dom"/>
</dbReference>
<evidence type="ECO:0000313" key="4">
    <source>
        <dbReference type="Proteomes" id="UP000657592"/>
    </source>
</evidence>
<dbReference type="Gene3D" id="1.10.1660.10">
    <property type="match status" value="1"/>
</dbReference>
<feature type="domain" description="HTH merR-type" evidence="2">
    <location>
        <begin position="6"/>
        <end position="50"/>
    </location>
</feature>
<dbReference type="InterPro" id="IPR025474">
    <property type="entry name" value="DUF4325"/>
</dbReference>
<feature type="region of interest" description="Disordered" evidence="1">
    <location>
        <begin position="49"/>
        <end position="84"/>
    </location>
</feature>
<proteinExistence type="predicted"/>
<evidence type="ECO:0000313" key="3">
    <source>
        <dbReference type="EMBL" id="GGH48708.1"/>
    </source>
</evidence>
<feature type="compositionally biased region" description="Low complexity" evidence="1">
    <location>
        <begin position="57"/>
        <end position="69"/>
    </location>
</feature>
<evidence type="ECO:0000259" key="2">
    <source>
        <dbReference type="PROSITE" id="PS50937"/>
    </source>
</evidence>
<dbReference type="EMBL" id="BMJY01000015">
    <property type="protein sequence ID" value="GGH48708.1"/>
    <property type="molecule type" value="Genomic_DNA"/>
</dbReference>
<dbReference type="InterPro" id="IPR009061">
    <property type="entry name" value="DNA-bd_dom_put_sf"/>
</dbReference>
<dbReference type="AlphaFoldDB" id="A0A917IIW0"/>
<dbReference type="SUPFAM" id="SSF55874">
    <property type="entry name" value="ATPase domain of HSP90 chaperone/DNA topoisomerase II/histidine kinase"/>
    <property type="match status" value="1"/>
</dbReference>
<dbReference type="SUPFAM" id="SSF46955">
    <property type="entry name" value="Putative DNA-binding domain"/>
    <property type="match status" value="1"/>
</dbReference>
<gene>
    <name evidence="3" type="ORF">GCM10010921_26380</name>
</gene>
<organism evidence="3 4">
    <name type="scientific">Microbacterium album</name>
    <dbReference type="NCBI Taxonomy" id="2053191"/>
    <lineage>
        <taxon>Bacteria</taxon>
        <taxon>Bacillati</taxon>
        <taxon>Actinomycetota</taxon>
        <taxon>Actinomycetes</taxon>
        <taxon>Micrococcales</taxon>
        <taxon>Microbacteriaceae</taxon>
        <taxon>Microbacterium</taxon>
    </lineage>
</organism>
<dbReference type="InterPro" id="IPR010093">
    <property type="entry name" value="SinI_DNA-bd"/>
</dbReference>
<dbReference type="Proteomes" id="UP000657592">
    <property type="component" value="Unassembled WGS sequence"/>
</dbReference>
<dbReference type="GO" id="GO:0003677">
    <property type="term" value="F:DNA binding"/>
    <property type="evidence" value="ECO:0007669"/>
    <property type="project" value="InterPro"/>
</dbReference>
<reference evidence="3" key="2">
    <citation type="submission" date="2020-09" db="EMBL/GenBank/DDBJ databases">
        <authorList>
            <person name="Sun Q."/>
            <person name="Zhou Y."/>
        </authorList>
    </citation>
    <scope>NUCLEOTIDE SEQUENCE</scope>
    <source>
        <strain evidence="3">CGMCC 1.15794</strain>
    </source>
</reference>
<protein>
    <recommendedName>
        <fullName evidence="2">HTH merR-type domain-containing protein</fullName>
    </recommendedName>
</protein>
<evidence type="ECO:0000256" key="1">
    <source>
        <dbReference type="SAM" id="MobiDB-lite"/>
    </source>
</evidence>
<dbReference type="Pfam" id="PF00376">
    <property type="entry name" value="MerR"/>
    <property type="match status" value="1"/>
</dbReference>
<comment type="caution">
    <text evidence="3">The sequence shown here is derived from an EMBL/GenBank/DDBJ whole genome shotgun (WGS) entry which is preliminary data.</text>
</comment>
<dbReference type="InterPro" id="IPR003594">
    <property type="entry name" value="HATPase_dom"/>
</dbReference>
<accession>A0A917IIW0</accession>
<dbReference type="NCBIfam" id="TIGR01764">
    <property type="entry name" value="excise"/>
    <property type="match status" value="1"/>
</dbReference>
<name>A0A917IIW0_9MICO</name>
<dbReference type="InterPro" id="IPR036890">
    <property type="entry name" value="HATPase_C_sf"/>
</dbReference>
<dbReference type="Gene3D" id="3.30.565.10">
    <property type="entry name" value="Histidine kinase-like ATPase, C-terminal domain"/>
    <property type="match status" value="1"/>
</dbReference>
<sequence>MEYPSLLTIGEAARMLGVSVKVLRSLADRGAVRSSRTPGGHRRFHATQLREDWSRATTPQTPPLSSLPTGDGAIEANSETAGSGTMSWTRTYPLRGLSEDTVWLELRRWLETQVGELPRNAREILAYAVTEIVNNAIDHSRGTYVEVTARLAGRRAEITARDDGVGAFATLRDGLGLPDVAAAVVEITKGKRTTAPDRHAGEGLFFTSKAVDVFDLQANGYRLAVDNTIDDIASGSSDASGTVARVLLSLDTERSLREVFERHTDDDLAFVKTAPVIKLISREGEFISRSEAKRFATGLEKFTEVTLDFEGLDLVGQGFADELFRVWRREHPDVTLRVVNASPGVALMIGRVDRSLVT</sequence>
<dbReference type="Pfam" id="PF14213">
    <property type="entry name" value="DUF4325"/>
    <property type="match status" value="1"/>
</dbReference>
<dbReference type="RefSeq" id="WP_188756774.1">
    <property type="nucleotide sequence ID" value="NZ_BMJY01000015.1"/>
</dbReference>
<dbReference type="GO" id="GO:0006355">
    <property type="term" value="P:regulation of DNA-templated transcription"/>
    <property type="evidence" value="ECO:0007669"/>
    <property type="project" value="InterPro"/>
</dbReference>
<dbReference type="Pfam" id="PF13581">
    <property type="entry name" value="HATPase_c_2"/>
    <property type="match status" value="1"/>
</dbReference>
<keyword evidence="4" id="KW-1185">Reference proteome</keyword>
<dbReference type="PROSITE" id="PS50937">
    <property type="entry name" value="HTH_MERR_2"/>
    <property type="match status" value="1"/>
</dbReference>
<reference evidence="3" key="1">
    <citation type="journal article" date="2014" name="Int. J. Syst. Evol. Microbiol.">
        <title>Complete genome sequence of Corynebacterium casei LMG S-19264T (=DSM 44701T), isolated from a smear-ripened cheese.</title>
        <authorList>
            <consortium name="US DOE Joint Genome Institute (JGI-PGF)"/>
            <person name="Walter F."/>
            <person name="Albersmeier A."/>
            <person name="Kalinowski J."/>
            <person name="Ruckert C."/>
        </authorList>
    </citation>
    <scope>NUCLEOTIDE SEQUENCE</scope>
    <source>
        <strain evidence="3">CGMCC 1.15794</strain>
    </source>
</reference>